<evidence type="ECO:0000259" key="1">
    <source>
        <dbReference type="Pfam" id="PF13880"/>
    </source>
</evidence>
<dbReference type="InterPro" id="IPR028009">
    <property type="entry name" value="ESCO_Acetyltransf_dom"/>
</dbReference>
<dbReference type="SUPFAM" id="SSF55729">
    <property type="entry name" value="Acyl-CoA N-acyltransferases (Nat)"/>
    <property type="match status" value="1"/>
</dbReference>
<name>A0A9P0A5Y5_BEMTA</name>
<dbReference type="GO" id="GO:0000785">
    <property type="term" value="C:chromatin"/>
    <property type="evidence" value="ECO:0007669"/>
    <property type="project" value="TreeGrafter"/>
</dbReference>
<dbReference type="Pfam" id="PF13880">
    <property type="entry name" value="Acetyltransf_13"/>
    <property type="match status" value="1"/>
</dbReference>
<dbReference type="InterPro" id="IPR016181">
    <property type="entry name" value="Acyl_CoA_acyltransferase"/>
</dbReference>
<proteinExistence type="predicted"/>
<dbReference type="GO" id="GO:0007064">
    <property type="term" value="P:mitotic sister chromatid cohesion"/>
    <property type="evidence" value="ECO:0007669"/>
    <property type="project" value="TreeGrafter"/>
</dbReference>
<evidence type="ECO:0000313" key="3">
    <source>
        <dbReference type="Proteomes" id="UP001152759"/>
    </source>
</evidence>
<protein>
    <recommendedName>
        <fullName evidence="1">N-acetyltransferase ESCO acetyl-transferase domain-containing protein</fullName>
    </recommendedName>
</protein>
<dbReference type="KEGG" id="btab:109039989"/>
<sequence>MADFRPDMIYFDERGYEKHLYSIENVYLDDLDKFPALVDEPRASNEEADEELAYVYRNVRDAIYYYEVTSDSPSFLLKEKTATVRKVVYKNLGIPKDLRTTNYNSRAFLAAKKIRSRLLVVGYVEARPVTSGSWYVQDPDFMNDPLPCVSAERVAVKCGISAIWVKQSFRRRKIATTLLNLVKERMFDEELTWQDIAFAHIHFSGKRFVQSFFLKQMDPEKDADKRSTPAENAEREN</sequence>
<dbReference type="AlphaFoldDB" id="A0A9P0A5Y5"/>
<dbReference type="PANTHER" id="PTHR45884:SF2">
    <property type="entry name" value="N-ACETYLTRANSFERASE ECO"/>
    <property type="match status" value="1"/>
</dbReference>
<dbReference type="GO" id="GO:0005634">
    <property type="term" value="C:nucleus"/>
    <property type="evidence" value="ECO:0007669"/>
    <property type="project" value="TreeGrafter"/>
</dbReference>
<dbReference type="PANTHER" id="PTHR45884">
    <property type="entry name" value="N-ACETYLTRANSFERASE ECO"/>
    <property type="match status" value="1"/>
</dbReference>
<dbReference type="Proteomes" id="UP001152759">
    <property type="component" value="Chromosome 2"/>
</dbReference>
<accession>A0A9P0A5Y5</accession>
<reference evidence="2" key="1">
    <citation type="submission" date="2021-12" db="EMBL/GenBank/DDBJ databases">
        <authorList>
            <person name="King R."/>
        </authorList>
    </citation>
    <scope>NUCLEOTIDE SEQUENCE</scope>
</reference>
<keyword evidence="3" id="KW-1185">Reference proteome</keyword>
<organism evidence="2 3">
    <name type="scientific">Bemisia tabaci</name>
    <name type="common">Sweetpotato whitefly</name>
    <name type="synonym">Aleurodes tabaci</name>
    <dbReference type="NCBI Taxonomy" id="7038"/>
    <lineage>
        <taxon>Eukaryota</taxon>
        <taxon>Metazoa</taxon>
        <taxon>Ecdysozoa</taxon>
        <taxon>Arthropoda</taxon>
        <taxon>Hexapoda</taxon>
        <taxon>Insecta</taxon>
        <taxon>Pterygota</taxon>
        <taxon>Neoptera</taxon>
        <taxon>Paraneoptera</taxon>
        <taxon>Hemiptera</taxon>
        <taxon>Sternorrhyncha</taxon>
        <taxon>Aleyrodoidea</taxon>
        <taxon>Aleyrodidae</taxon>
        <taxon>Aleyrodinae</taxon>
        <taxon>Bemisia</taxon>
    </lineage>
</organism>
<evidence type="ECO:0000313" key="2">
    <source>
        <dbReference type="EMBL" id="CAH0384956.1"/>
    </source>
</evidence>
<feature type="domain" description="N-acetyltransferase ESCO acetyl-transferase" evidence="1">
    <location>
        <begin position="155"/>
        <end position="215"/>
    </location>
</feature>
<dbReference type="OrthoDB" id="6630950at2759"/>
<dbReference type="GO" id="GO:0061733">
    <property type="term" value="F:protein-lysine-acetyltransferase activity"/>
    <property type="evidence" value="ECO:0007669"/>
    <property type="project" value="TreeGrafter"/>
</dbReference>
<gene>
    <name evidence="2" type="ORF">BEMITA_LOCUS4239</name>
</gene>
<dbReference type="EMBL" id="OU963863">
    <property type="protein sequence ID" value="CAH0384956.1"/>
    <property type="molecule type" value="Genomic_DNA"/>
</dbReference>